<comment type="caution">
    <text evidence="2">The sequence shown here is derived from an EMBL/GenBank/DDBJ whole genome shotgun (WGS) entry which is preliminary data.</text>
</comment>
<evidence type="ECO:0000313" key="2">
    <source>
        <dbReference type="EMBL" id="KKM13445.1"/>
    </source>
</evidence>
<protein>
    <submittedName>
        <fullName evidence="2">Uncharacterized protein</fullName>
    </submittedName>
</protein>
<gene>
    <name evidence="2" type="ORF">LCGC14_1716090</name>
</gene>
<organism evidence="2">
    <name type="scientific">marine sediment metagenome</name>
    <dbReference type="NCBI Taxonomy" id="412755"/>
    <lineage>
        <taxon>unclassified sequences</taxon>
        <taxon>metagenomes</taxon>
        <taxon>ecological metagenomes</taxon>
    </lineage>
</organism>
<reference evidence="2" key="1">
    <citation type="journal article" date="2015" name="Nature">
        <title>Complex archaea that bridge the gap between prokaryotes and eukaryotes.</title>
        <authorList>
            <person name="Spang A."/>
            <person name="Saw J.H."/>
            <person name="Jorgensen S.L."/>
            <person name="Zaremba-Niedzwiedzka K."/>
            <person name="Martijn J."/>
            <person name="Lind A.E."/>
            <person name="van Eijk R."/>
            <person name="Schleper C."/>
            <person name="Guy L."/>
            <person name="Ettema T.J."/>
        </authorList>
    </citation>
    <scope>NUCLEOTIDE SEQUENCE</scope>
</reference>
<dbReference type="EMBL" id="LAZR01015377">
    <property type="protein sequence ID" value="KKM13445.1"/>
    <property type="molecule type" value="Genomic_DNA"/>
</dbReference>
<accession>A0A0F9KDQ7</accession>
<sequence>MAKPNEEQADQSGPSLESILGVTGGPPPFLDSFLERRNRLYRQRSDYMDRVVRIQRDIMAIECILGS</sequence>
<dbReference type="AlphaFoldDB" id="A0A0F9KDQ7"/>
<proteinExistence type="predicted"/>
<feature type="region of interest" description="Disordered" evidence="1">
    <location>
        <begin position="1"/>
        <end position="23"/>
    </location>
</feature>
<name>A0A0F9KDQ7_9ZZZZ</name>
<evidence type="ECO:0000256" key="1">
    <source>
        <dbReference type="SAM" id="MobiDB-lite"/>
    </source>
</evidence>